<dbReference type="InterPro" id="IPR016187">
    <property type="entry name" value="CTDL_fold"/>
</dbReference>
<sequence>MDATTVKKTTPNSATDRYSRERLINRFKAIRDFSDQLTEPLEIEDFVVQAMENTSPTKWHLAHVSWFYETFLLDKVYDNYQSLHPQYAYIFNSYYLQTGEPHTRSKRGLLTRPTVREVFEFRDYVNKEVFKFLENATEEQLREYGPVIEIGNNHEQQHQELMITDFKYMFAQNPLCPAYKDLKLPDSKDVPPLNWVAFDEGIYQIGNKGDEFTYDNEHPRHREFLEAFELSDRLITNREFMEFMEDGGYERSELWLDDGWATVNENEWDSPLYWTNKEGQWHYYTLSGLREVDPNEPVTHISYYEADAYARWADARLATEAEWEVAAADLPYKGNFVEEGHYHPRPLQDRSSGLKQMYGDVWEWTKSAYDAYPGYEPLPGALGEYNGKFMCSQYVLRGGSCATSETHIRKTYRNFFYPDARWQFNGIRLARTV</sequence>
<dbReference type="InterPro" id="IPR017806">
    <property type="entry name" value="EgtB"/>
</dbReference>
<evidence type="ECO:0000256" key="2">
    <source>
        <dbReference type="ARBA" id="ARBA00023004"/>
    </source>
</evidence>
<dbReference type="GO" id="GO:0052699">
    <property type="term" value="P:ergothioneine biosynthetic process"/>
    <property type="evidence" value="ECO:0007669"/>
    <property type="project" value="InterPro"/>
</dbReference>
<gene>
    <name evidence="6" type="ORF">G3570_01720</name>
</gene>
<comment type="caution">
    <text evidence="6">The sequence shown here is derived from an EMBL/GenBank/DDBJ whole genome shotgun (WGS) entry which is preliminary data.</text>
</comment>
<feature type="domain" description="Sulfatase-modifying factor enzyme-like" evidence="4">
    <location>
        <begin position="195"/>
        <end position="431"/>
    </location>
</feature>
<name>A0A6M1T4P5_9BACT</name>
<evidence type="ECO:0000259" key="4">
    <source>
        <dbReference type="Pfam" id="PF03781"/>
    </source>
</evidence>
<dbReference type="Proteomes" id="UP000473278">
    <property type="component" value="Unassembled WGS sequence"/>
</dbReference>
<comment type="pathway">
    <text evidence="3">Amino-acid biosynthesis; ergothioneine biosynthesis.</text>
</comment>
<feature type="domain" description="DinB-like" evidence="5">
    <location>
        <begin position="28"/>
        <end position="161"/>
    </location>
</feature>
<proteinExistence type="predicted"/>
<dbReference type="InterPro" id="IPR042095">
    <property type="entry name" value="SUMF_sf"/>
</dbReference>
<dbReference type="AlphaFoldDB" id="A0A6M1T4P5"/>
<keyword evidence="2" id="KW-0408">Iron</keyword>
<dbReference type="SUPFAM" id="SSF56436">
    <property type="entry name" value="C-type lectin-like"/>
    <property type="match status" value="1"/>
</dbReference>
<evidence type="ECO:0000313" key="7">
    <source>
        <dbReference type="Proteomes" id="UP000473278"/>
    </source>
</evidence>
<evidence type="ECO:0000313" key="6">
    <source>
        <dbReference type="EMBL" id="NGP75333.1"/>
    </source>
</evidence>
<evidence type="ECO:0000256" key="3">
    <source>
        <dbReference type="ARBA" id="ARBA00037882"/>
    </source>
</evidence>
<dbReference type="InterPro" id="IPR051043">
    <property type="entry name" value="Sulfatase_Mod_Factor_Kinase"/>
</dbReference>
<dbReference type="InterPro" id="IPR005532">
    <property type="entry name" value="SUMF_dom"/>
</dbReference>
<accession>A0A6M1T4P5</accession>
<evidence type="ECO:0000256" key="1">
    <source>
        <dbReference type="ARBA" id="ARBA00023002"/>
    </source>
</evidence>
<protein>
    <submittedName>
        <fullName evidence="6">Ergothioneine biosynthesis protein EgtB</fullName>
    </submittedName>
</protein>
<dbReference type="NCBIfam" id="TIGR03440">
    <property type="entry name" value="egtB_TIGR03440"/>
    <property type="match status" value="1"/>
</dbReference>
<dbReference type="InterPro" id="IPR024775">
    <property type="entry name" value="DinB-like"/>
</dbReference>
<dbReference type="PANTHER" id="PTHR23150">
    <property type="entry name" value="SULFATASE MODIFYING FACTOR 1, 2"/>
    <property type="match status" value="1"/>
</dbReference>
<dbReference type="PANTHER" id="PTHR23150:SF36">
    <property type="entry name" value="HERCYNINE OXYGENASE"/>
    <property type="match status" value="1"/>
</dbReference>
<keyword evidence="7" id="KW-1185">Reference proteome</keyword>
<evidence type="ECO:0000259" key="5">
    <source>
        <dbReference type="Pfam" id="PF12867"/>
    </source>
</evidence>
<dbReference type="Pfam" id="PF12867">
    <property type="entry name" value="DinB_2"/>
    <property type="match status" value="1"/>
</dbReference>
<dbReference type="Pfam" id="PF03781">
    <property type="entry name" value="FGE-sulfatase"/>
    <property type="match status" value="1"/>
</dbReference>
<dbReference type="EMBL" id="JAALLT010000001">
    <property type="protein sequence ID" value="NGP75333.1"/>
    <property type="molecule type" value="Genomic_DNA"/>
</dbReference>
<keyword evidence="1" id="KW-0560">Oxidoreductase</keyword>
<reference evidence="6 7" key="1">
    <citation type="submission" date="2020-02" db="EMBL/GenBank/DDBJ databases">
        <title>Balneolaceae bacterium YR4-1, complete genome.</title>
        <authorList>
            <person name="Li Y."/>
            <person name="Wu S."/>
        </authorList>
    </citation>
    <scope>NUCLEOTIDE SEQUENCE [LARGE SCALE GENOMIC DNA]</scope>
    <source>
        <strain evidence="6 7">YR4-1</strain>
    </source>
</reference>
<organism evidence="6 7">
    <name type="scientific">Halalkalibaculum roseum</name>
    <dbReference type="NCBI Taxonomy" id="2709311"/>
    <lineage>
        <taxon>Bacteria</taxon>
        <taxon>Pseudomonadati</taxon>
        <taxon>Balneolota</taxon>
        <taxon>Balneolia</taxon>
        <taxon>Balneolales</taxon>
        <taxon>Balneolaceae</taxon>
        <taxon>Halalkalibaculum</taxon>
    </lineage>
</organism>
<dbReference type="RefSeq" id="WP_165138549.1">
    <property type="nucleotide sequence ID" value="NZ_JAALLT010000001.1"/>
</dbReference>
<dbReference type="Gene3D" id="3.90.1580.10">
    <property type="entry name" value="paralog of FGE (formylglycine-generating enzyme)"/>
    <property type="match status" value="1"/>
</dbReference>